<dbReference type="SUPFAM" id="SSF53335">
    <property type="entry name" value="S-adenosyl-L-methionine-dependent methyltransferases"/>
    <property type="match status" value="1"/>
</dbReference>
<keyword evidence="5" id="KW-1185">Reference proteome</keyword>
<organism evidence="4 5">
    <name type="scientific">Parafrankia irregularis</name>
    <dbReference type="NCBI Taxonomy" id="795642"/>
    <lineage>
        <taxon>Bacteria</taxon>
        <taxon>Bacillati</taxon>
        <taxon>Actinomycetota</taxon>
        <taxon>Actinomycetes</taxon>
        <taxon>Frankiales</taxon>
        <taxon>Frankiaceae</taxon>
        <taxon>Parafrankia</taxon>
    </lineage>
</organism>
<dbReference type="InterPro" id="IPR029063">
    <property type="entry name" value="SAM-dependent_MTases_sf"/>
</dbReference>
<keyword evidence="2 4" id="KW-0808">Transferase</keyword>
<dbReference type="Proteomes" id="UP000198802">
    <property type="component" value="Unassembled WGS sequence"/>
</dbReference>
<feature type="domain" description="Methyltransferase" evidence="3">
    <location>
        <begin position="55"/>
        <end position="145"/>
    </location>
</feature>
<evidence type="ECO:0000259" key="3">
    <source>
        <dbReference type="Pfam" id="PF13649"/>
    </source>
</evidence>
<protein>
    <submittedName>
        <fullName evidence="4">Methyltransferase domain-containing protein</fullName>
    </submittedName>
</protein>
<proteinExistence type="predicted"/>
<dbReference type="EMBL" id="FAOZ01000051">
    <property type="protein sequence ID" value="CUU60955.1"/>
    <property type="molecule type" value="Genomic_DNA"/>
</dbReference>
<dbReference type="CDD" id="cd02440">
    <property type="entry name" value="AdoMet_MTases"/>
    <property type="match status" value="1"/>
</dbReference>
<dbReference type="Gene3D" id="3.40.50.150">
    <property type="entry name" value="Vaccinia Virus protein VP39"/>
    <property type="match status" value="1"/>
</dbReference>
<evidence type="ECO:0000313" key="4">
    <source>
        <dbReference type="EMBL" id="CUU60955.1"/>
    </source>
</evidence>
<name>A0A0S4QZA2_9ACTN</name>
<dbReference type="GO" id="GO:0032259">
    <property type="term" value="P:methylation"/>
    <property type="evidence" value="ECO:0007669"/>
    <property type="project" value="UniProtKB-KW"/>
</dbReference>
<dbReference type="AlphaFoldDB" id="A0A0S4QZA2"/>
<sequence>MAESAPGYLATVAAAYDGVAEVYAELFADLLDRQPLERALLSAFADLVRPLPGPVADLGCGPGHVTAHLHGLGLDVFGVDLSPEMVALARSTHPGLRFDVGTMTALNLPDRTLGGALCRYSLIHTPPADLPAALAEVHRVLAPGGHLLLGFLATDEPGAEVHAYDHRVTGAFRWPPGRLAELATQAGLVEVAQLIRTPTDGERGRQAQLLARRPLGT</sequence>
<accession>A0A0S4QZA2</accession>
<evidence type="ECO:0000256" key="2">
    <source>
        <dbReference type="ARBA" id="ARBA00022679"/>
    </source>
</evidence>
<reference evidence="5" key="1">
    <citation type="submission" date="2015-11" db="EMBL/GenBank/DDBJ databases">
        <authorList>
            <person name="Varghese N."/>
        </authorList>
    </citation>
    <scope>NUCLEOTIDE SEQUENCE [LARGE SCALE GENOMIC DNA]</scope>
    <source>
        <strain evidence="5">DSM 45899</strain>
    </source>
</reference>
<dbReference type="PANTHER" id="PTHR43861:SF1">
    <property type="entry name" value="TRANS-ACONITATE 2-METHYLTRANSFERASE"/>
    <property type="match status" value="1"/>
</dbReference>
<keyword evidence="1 4" id="KW-0489">Methyltransferase</keyword>
<evidence type="ECO:0000256" key="1">
    <source>
        <dbReference type="ARBA" id="ARBA00022603"/>
    </source>
</evidence>
<dbReference type="InterPro" id="IPR041698">
    <property type="entry name" value="Methyltransf_25"/>
</dbReference>
<evidence type="ECO:0000313" key="5">
    <source>
        <dbReference type="Proteomes" id="UP000198802"/>
    </source>
</evidence>
<dbReference type="PANTHER" id="PTHR43861">
    <property type="entry name" value="TRANS-ACONITATE 2-METHYLTRANSFERASE-RELATED"/>
    <property type="match status" value="1"/>
</dbReference>
<dbReference type="RefSeq" id="WP_091286580.1">
    <property type="nucleotide sequence ID" value="NZ_FAOZ01000051.1"/>
</dbReference>
<dbReference type="GO" id="GO:0008168">
    <property type="term" value="F:methyltransferase activity"/>
    <property type="evidence" value="ECO:0007669"/>
    <property type="project" value="UniProtKB-KW"/>
</dbReference>
<dbReference type="Pfam" id="PF13649">
    <property type="entry name" value="Methyltransf_25"/>
    <property type="match status" value="1"/>
</dbReference>
<gene>
    <name evidence="4" type="ORF">Ga0074812_15116</name>
</gene>